<protein>
    <submittedName>
        <fullName evidence="3 4">Uncharacterized protein isoform X1</fullName>
    </submittedName>
</protein>
<dbReference type="RefSeq" id="XP_056692733.1">
    <property type="nucleotide sequence ID" value="XM_056836755.1"/>
</dbReference>
<gene>
    <name evidence="3 4 5" type="primary">LOC110792336</name>
</gene>
<evidence type="ECO:0000313" key="2">
    <source>
        <dbReference type="Proteomes" id="UP000813463"/>
    </source>
</evidence>
<keyword evidence="1" id="KW-0812">Transmembrane</keyword>
<dbReference type="GeneID" id="110792336"/>
<accession>A0ABM3RAW4</accession>
<keyword evidence="1" id="KW-0472">Membrane</keyword>
<sequence length="192" mass="21681">MMTVVLDSLKDLATSCELQHLQFRGLLCQVKLTDFIIMFHTAGKLCVFLSVFTLVDILCWFLQSDMLFRLSCKSLAAGGVARSFPLAFNHLNKLCLTQLELGRADVYCFVFGMIQSCPQVKDLEISVKPNTDVFQHKIDFNDNYKLSHLSRVKFTGITGSSAELKLIEYVLAISEALENFLYKGMLGLRVIH</sequence>
<organism evidence="2 4">
    <name type="scientific">Spinacia oleracea</name>
    <name type="common">Spinach</name>
    <dbReference type="NCBI Taxonomy" id="3562"/>
    <lineage>
        <taxon>Eukaryota</taxon>
        <taxon>Viridiplantae</taxon>
        <taxon>Streptophyta</taxon>
        <taxon>Embryophyta</taxon>
        <taxon>Tracheophyta</taxon>
        <taxon>Spermatophyta</taxon>
        <taxon>Magnoliopsida</taxon>
        <taxon>eudicotyledons</taxon>
        <taxon>Gunneridae</taxon>
        <taxon>Pentapetalae</taxon>
        <taxon>Caryophyllales</taxon>
        <taxon>Chenopodiaceae</taxon>
        <taxon>Chenopodioideae</taxon>
        <taxon>Anserineae</taxon>
        <taxon>Spinacia</taxon>
    </lineage>
</organism>
<keyword evidence="2" id="KW-1185">Reference proteome</keyword>
<keyword evidence="1" id="KW-1133">Transmembrane helix</keyword>
<evidence type="ECO:0000313" key="5">
    <source>
        <dbReference type="RefSeq" id="XP_056692733.1"/>
    </source>
</evidence>
<evidence type="ECO:0000313" key="4">
    <source>
        <dbReference type="RefSeq" id="XP_056692732.1"/>
    </source>
</evidence>
<reference evidence="3 4" key="2">
    <citation type="submission" date="2025-05" db="UniProtKB">
        <authorList>
            <consortium name="RefSeq"/>
        </authorList>
    </citation>
    <scope>IDENTIFICATION</scope>
    <source>
        <tissue evidence="3 4">Leaf</tissue>
    </source>
</reference>
<reference evidence="2" key="1">
    <citation type="journal article" date="2021" name="Nat. Commun.">
        <title>Genomic analyses provide insights into spinach domestication and the genetic basis of agronomic traits.</title>
        <authorList>
            <person name="Cai X."/>
            <person name="Sun X."/>
            <person name="Xu C."/>
            <person name="Sun H."/>
            <person name="Wang X."/>
            <person name="Ge C."/>
            <person name="Zhang Z."/>
            <person name="Wang Q."/>
            <person name="Fei Z."/>
            <person name="Jiao C."/>
            <person name="Wang Q."/>
        </authorList>
    </citation>
    <scope>NUCLEOTIDE SEQUENCE [LARGE SCALE GENOMIC DNA]</scope>
    <source>
        <strain evidence="2">cv. Varoflay</strain>
    </source>
</reference>
<evidence type="ECO:0000313" key="3">
    <source>
        <dbReference type="RefSeq" id="XP_056692731.1"/>
    </source>
</evidence>
<feature type="transmembrane region" description="Helical" evidence="1">
    <location>
        <begin position="35"/>
        <end position="62"/>
    </location>
</feature>
<dbReference type="Proteomes" id="UP000813463">
    <property type="component" value="Chromosome 2"/>
</dbReference>
<proteinExistence type="predicted"/>
<evidence type="ECO:0000256" key="1">
    <source>
        <dbReference type="SAM" id="Phobius"/>
    </source>
</evidence>
<dbReference type="RefSeq" id="XP_056692731.1">
    <property type="nucleotide sequence ID" value="XM_056836753.1"/>
</dbReference>
<name>A0ABM3RAW4_SPIOL</name>
<dbReference type="RefSeq" id="XP_056692732.1">
    <property type="nucleotide sequence ID" value="XM_056836754.1"/>
</dbReference>